<dbReference type="EMBL" id="JACBYV010000001">
    <property type="protein sequence ID" value="NYH75242.1"/>
    <property type="molecule type" value="Genomic_DNA"/>
</dbReference>
<dbReference type="Pfam" id="PF09523">
    <property type="entry name" value="DUF2390"/>
    <property type="match status" value="1"/>
</dbReference>
<sequence>MTADLWSFATTLYARPGVEAACLELQAAGADVCLLLCGLWLDRRGTPYDDALEGQLRRVSTQWQHDVVKPLRSLRQAWRTPAQQDTALAALRQQVKRLELDAEREQLKRLETLAQDRVRQPGSQQRLWLEALAVPAVQAREHLYGASLSHGLDQARL</sequence>
<dbReference type="Proteomes" id="UP000578688">
    <property type="component" value="Unassembled WGS sequence"/>
</dbReference>
<reference evidence="2 3" key="1">
    <citation type="submission" date="2020-07" db="EMBL/GenBank/DDBJ databases">
        <title>Genomic analyses of the natural microbiome of Caenorhabditis elegans.</title>
        <authorList>
            <person name="Samuel B."/>
        </authorList>
    </citation>
    <scope>NUCLEOTIDE SEQUENCE [LARGE SCALE GENOMIC DNA]</scope>
    <source>
        <strain evidence="2 3">BIGb0408</strain>
    </source>
</reference>
<gene>
    <name evidence="2" type="ORF">FHR27_003852</name>
</gene>
<dbReference type="InterPro" id="IPR012659">
    <property type="entry name" value="CHP02444"/>
</dbReference>
<comment type="caution">
    <text evidence="2">The sequence shown here is derived from an EMBL/GenBank/DDBJ whole genome shotgun (WGS) entry which is preliminary data.</text>
</comment>
<dbReference type="AlphaFoldDB" id="A0A7Y9XSE4"/>
<accession>A0A7Y9XSE4</accession>
<protein>
    <submittedName>
        <fullName evidence="2">Uncharacterized protein (TIGR02444 family)</fullName>
    </submittedName>
</protein>
<proteinExistence type="predicted"/>
<dbReference type="NCBIfam" id="TIGR02444">
    <property type="entry name" value="TIGR02444 family protein"/>
    <property type="match status" value="1"/>
</dbReference>
<evidence type="ECO:0000313" key="3">
    <source>
        <dbReference type="Proteomes" id="UP000578688"/>
    </source>
</evidence>
<evidence type="ECO:0000256" key="1">
    <source>
        <dbReference type="SAM" id="Coils"/>
    </source>
</evidence>
<evidence type="ECO:0000313" key="2">
    <source>
        <dbReference type="EMBL" id="NYH75242.1"/>
    </source>
</evidence>
<keyword evidence="3" id="KW-1185">Reference proteome</keyword>
<feature type="coiled-coil region" evidence="1">
    <location>
        <begin position="88"/>
        <end position="120"/>
    </location>
</feature>
<dbReference type="RefSeq" id="WP_179539313.1">
    <property type="nucleotide sequence ID" value="NZ_JACBYV010000001.1"/>
</dbReference>
<keyword evidence="1" id="KW-0175">Coiled coil</keyword>
<organism evidence="2 3">
    <name type="scientific">Phytopseudomonas flavescens</name>
    <dbReference type="NCBI Taxonomy" id="29435"/>
    <lineage>
        <taxon>Bacteria</taxon>
        <taxon>Pseudomonadati</taxon>
        <taxon>Pseudomonadota</taxon>
        <taxon>Gammaproteobacteria</taxon>
        <taxon>Pseudomonadales</taxon>
        <taxon>Pseudomonadaceae</taxon>
        <taxon>Phytopseudomonas</taxon>
    </lineage>
</organism>
<name>A0A7Y9XSE4_9GAMM</name>